<dbReference type="Gene3D" id="3.30.40.10">
    <property type="entry name" value="Zinc/RING finger domain, C3HC4 (zinc finger)"/>
    <property type="match status" value="1"/>
</dbReference>
<evidence type="ECO:0000313" key="2">
    <source>
        <dbReference type="EMBL" id="KMZ73019.1"/>
    </source>
</evidence>
<reference evidence="3" key="1">
    <citation type="journal article" date="2016" name="Nature">
        <title>The genome of the seagrass Zostera marina reveals angiosperm adaptation to the sea.</title>
        <authorList>
            <person name="Olsen J.L."/>
            <person name="Rouze P."/>
            <person name="Verhelst B."/>
            <person name="Lin Y.-C."/>
            <person name="Bayer T."/>
            <person name="Collen J."/>
            <person name="Dattolo E."/>
            <person name="De Paoli E."/>
            <person name="Dittami S."/>
            <person name="Maumus F."/>
            <person name="Michel G."/>
            <person name="Kersting A."/>
            <person name="Lauritano C."/>
            <person name="Lohaus R."/>
            <person name="Toepel M."/>
            <person name="Tonon T."/>
            <person name="Vanneste K."/>
            <person name="Amirebrahimi M."/>
            <person name="Brakel J."/>
            <person name="Bostroem C."/>
            <person name="Chovatia M."/>
            <person name="Grimwood J."/>
            <person name="Jenkins J.W."/>
            <person name="Jueterbock A."/>
            <person name="Mraz A."/>
            <person name="Stam W.T."/>
            <person name="Tice H."/>
            <person name="Bornberg-Bauer E."/>
            <person name="Green P.J."/>
            <person name="Pearson G.A."/>
            <person name="Procaccini G."/>
            <person name="Duarte C.M."/>
            <person name="Schmutz J."/>
            <person name="Reusch T.B.H."/>
            <person name="Van de Peer Y."/>
        </authorList>
    </citation>
    <scope>NUCLEOTIDE SEQUENCE [LARGE SCALE GENOMIC DNA]</scope>
    <source>
        <strain evidence="3">cv. Finnish</strain>
    </source>
</reference>
<protein>
    <submittedName>
        <fullName evidence="2">Uncharacterized protein</fullName>
    </submittedName>
</protein>
<dbReference type="AlphaFoldDB" id="A0A0K9PVP5"/>
<feature type="region of interest" description="Disordered" evidence="1">
    <location>
        <begin position="276"/>
        <end position="307"/>
    </location>
</feature>
<dbReference type="Proteomes" id="UP000036987">
    <property type="component" value="Unassembled WGS sequence"/>
</dbReference>
<accession>A0A0K9PVP5</accession>
<comment type="caution">
    <text evidence="2">The sequence shown here is derived from an EMBL/GenBank/DDBJ whole genome shotgun (WGS) entry which is preliminary data.</text>
</comment>
<gene>
    <name evidence="2" type="ORF">ZOSMA_155G00170</name>
</gene>
<dbReference type="InterPro" id="IPR013083">
    <property type="entry name" value="Znf_RING/FYVE/PHD"/>
</dbReference>
<organism evidence="2 3">
    <name type="scientific">Zostera marina</name>
    <name type="common">Eelgrass</name>
    <dbReference type="NCBI Taxonomy" id="29655"/>
    <lineage>
        <taxon>Eukaryota</taxon>
        <taxon>Viridiplantae</taxon>
        <taxon>Streptophyta</taxon>
        <taxon>Embryophyta</taxon>
        <taxon>Tracheophyta</taxon>
        <taxon>Spermatophyta</taxon>
        <taxon>Magnoliopsida</taxon>
        <taxon>Liliopsida</taxon>
        <taxon>Zosteraceae</taxon>
        <taxon>Zostera</taxon>
    </lineage>
</organism>
<dbReference type="PANTHER" id="PTHR31197">
    <property type="entry name" value="OS01G0612600 PROTEIN"/>
    <property type="match status" value="1"/>
</dbReference>
<dbReference type="EMBL" id="LFYR01000607">
    <property type="protein sequence ID" value="KMZ73019.1"/>
    <property type="molecule type" value="Genomic_DNA"/>
</dbReference>
<evidence type="ECO:0000256" key="1">
    <source>
        <dbReference type="SAM" id="MobiDB-lite"/>
    </source>
</evidence>
<dbReference type="PANTHER" id="PTHR31197:SF12">
    <property type="entry name" value="OS02G0770600 PROTEIN"/>
    <property type="match status" value="1"/>
</dbReference>
<dbReference type="GO" id="GO:0003700">
    <property type="term" value="F:DNA-binding transcription factor activity"/>
    <property type="evidence" value="ECO:0000318"/>
    <property type="project" value="GO_Central"/>
</dbReference>
<dbReference type="OMA" id="KRACMED"/>
<sequence>MVRSARCDHRHLFYQRHTPCPLTSCKFRGNKEKDCNTKRLPNTTKNDWNDVTCSVCMEFSHNAVLLLCSSHDKGCRPYMCGTGCRYSNCLEQFKNAYIKAEKITPVGSLDPFSPTNEKSESNKLTCPLCRGQVKGWTVVVSARKYLNGKERSCMQDNCSFTGTYKELRKHVKAEHSLMKPRQIDPILQQNWTRMENENSREDTMSIIRSEMPGSMVFGDYVIEGVSNEHGENNNRIDVDWFNVLFQFHAFQNTRGSDFSSGGHGFAARLRRTHGLHQAPNLERNQIGSQMRRGVDVRGTSRRRHWFG</sequence>
<dbReference type="Pfam" id="PF07800">
    <property type="entry name" value="DUF1644"/>
    <property type="match status" value="1"/>
</dbReference>
<dbReference type="InterPro" id="IPR012866">
    <property type="entry name" value="DUF1644"/>
</dbReference>
<dbReference type="GO" id="GO:0005634">
    <property type="term" value="C:nucleus"/>
    <property type="evidence" value="ECO:0000318"/>
    <property type="project" value="GO_Central"/>
</dbReference>
<dbReference type="OrthoDB" id="1921166at2759"/>
<name>A0A0K9PVP5_ZOSMR</name>
<proteinExistence type="predicted"/>
<keyword evidence="3" id="KW-1185">Reference proteome</keyword>
<evidence type="ECO:0000313" key="3">
    <source>
        <dbReference type="Proteomes" id="UP000036987"/>
    </source>
</evidence>